<keyword evidence="1" id="KW-0472">Membrane</keyword>
<keyword evidence="1" id="KW-0812">Transmembrane</keyword>
<evidence type="ECO:0000313" key="2">
    <source>
        <dbReference type="EMBL" id="MDN4606093.1"/>
    </source>
</evidence>
<protein>
    <submittedName>
        <fullName evidence="2">Beta-propeller domain-containing protein</fullName>
    </submittedName>
</protein>
<proteinExistence type="predicted"/>
<keyword evidence="3" id="KW-1185">Reference proteome</keyword>
<evidence type="ECO:0000256" key="1">
    <source>
        <dbReference type="SAM" id="Phobius"/>
    </source>
</evidence>
<sequence>MRKPLVWLGAASIIIVLVISFAFMIKKVTVSAAGTALTDNGWNAYFSEPLVTDSITAGYIYVTDQHGKKVQAEMELSKDGQSVQVNGLQPGKYTLHLDDRAVNSKFFKSLNLDKLEFTVYDSIESISSAKDLKAYFETIRDMQTRTRDGGLRERFALSDSAESAKAEGGAADYSSTNIQVEGVDESDFVKTNGDYIYAISDGTAVEIVDIRDSSKMKLVSTVKMEEYHYASQLFLHGDLLIVLGDKYEPYSEKKVATDMIMPVNGMSTVSIYSVKNPENPELIREIGIEGHLSNARKANNILYLVTTMHPHYWAMDEIEGETLRPVILDSNGEEEKSYLEFEDIAILPGSMEASYTVISAIDLDSAETGMLETKGFLGSSSQMYMTKDSLYLTAMKYEMEKNKGGREMMIWNPGKASTGFFKFNLDGTKVVFYSSAEFKGTILNQFSMDEYNGNFRVVMTEGNMWDDKNPSKNHLFILNDGMQLVGSVEGLAEGERIYSARFMGDKAYMVTFRETDPLFVIDVADPTKPEVLGELKIPGFSNYLHPLDENHLIGFGYETSSRKNPSGGEPIITTEGMKISLFDVTDFNNPKEKFTEVIGGQGTYSSLQYDHKALFEHRARNLFGFPVSIYEKSNKEFALDYKGSGALVYEITPDKGIVLKGDLIKAKAPNEEYEMWETQIQRLIYSGDTIYTIASREINSYDMNNYKKTDSLKLR</sequence>
<dbReference type="EMBL" id="JAROCC010000001">
    <property type="protein sequence ID" value="MDN4606093.1"/>
    <property type="molecule type" value="Genomic_DNA"/>
</dbReference>
<gene>
    <name evidence="2" type="ORF">P5G49_01200</name>
</gene>
<dbReference type="Pfam" id="PF09826">
    <property type="entry name" value="Beta_propel"/>
    <property type="match status" value="1"/>
</dbReference>
<dbReference type="InterPro" id="IPR019198">
    <property type="entry name" value="Beta_propeller_containing"/>
</dbReference>
<name>A0ABT8JLR6_9BACL</name>
<evidence type="ECO:0000313" key="3">
    <source>
        <dbReference type="Proteomes" id="UP001175097"/>
    </source>
</evidence>
<feature type="transmembrane region" description="Helical" evidence="1">
    <location>
        <begin position="5"/>
        <end position="25"/>
    </location>
</feature>
<dbReference type="Proteomes" id="UP001175097">
    <property type="component" value="Unassembled WGS sequence"/>
</dbReference>
<dbReference type="RefSeq" id="WP_301241635.1">
    <property type="nucleotide sequence ID" value="NZ_JAROCC010000001.1"/>
</dbReference>
<comment type="caution">
    <text evidence="2">The sequence shown here is derived from an EMBL/GenBank/DDBJ whole genome shotgun (WGS) entry which is preliminary data.</text>
</comment>
<organism evidence="2 3">
    <name type="scientific">Sporosarcina highlanderae</name>
    <dbReference type="NCBI Taxonomy" id="3035916"/>
    <lineage>
        <taxon>Bacteria</taxon>
        <taxon>Bacillati</taxon>
        <taxon>Bacillota</taxon>
        <taxon>Bacilli</taxon>
        <taxon>Bacillales</taxon>
        <taxon>Caryophanaceae</taxon>
        <taxon>Sporosarcina</taxon>
    </lineage>
</organism>
<accession>A0ABT8JLR6</accession>
<reference evidence="2" key="1">
    <citation type="submission" date="2023-03" db="EMBL/GenBank/DDBJ databases">
        <title>MT1 and MT2 Draft Genomes of Novel Species.</title>
        <authorList>
            <person name="Venkateswaran K."/>
        </authorList>
    </citation>
    <scope>NUCLEOTIDE SEQUENCE</scope>
    <source>
        <strain evidence="2">F6_3S_P_2</strain>
    </source>
</reference>
<keyword evidence="1" id="KW-1133">Transmembrane helix</keyword>